<protein>
    <recommendedName>
        <fullName evidence="3">RING-type domain-containing protein</fullName>
    </recommendedName>
</protein>
<dbReference type="AlphaFoldDB" id="A0A6C0HWV5"/>
<evidence type="ECO:0000313" key="2">
    <source>
        <dbReference type="EMBL" id="QHT84636.1"/>
    </source>
</evidence>
<reference evidence="2" key="1">
    <citation type="journal article" date="2020" name="Nature">
        <title>Giant virus diversity and host interactions through global metagenomics.</title>
        <authorList>
            <person name="Schulz F."/>
            <person name="Roux S."/>
            <person name="Paez-Espino D."/>
            <person name="Jungbluth S."/>
            <person name="Walsh D.A."/>
            <person name="Denef V.J."/>
            <person name="McMahon K.D."/>
            <person name="Konstantinidis K.T."/>
            <person name="Eloe-Fadrosh E.A."/>
            <person name="Kyrpides N.C."/>
            <person name="Woyke T."/>
        </authorList>
    </citation>
    <scope>NUCLEOTIDE SEQUENCE</scope>
    <source>
        <strain evidence="2">GVMAG-M-3300023184-177</strain>
    </source>
</reference>
<keyword evidence="1" id="KW-0812">Transmembrane</keyword>
<feature type="transmembrane region" description="Helical" evidence="1">
    <location>
        <begin position="77"/>
        <end position="99"/>
    </location>
</feature>
<sequence>MQLNDSSDMVILLSFVNFISIFFIDYNYASLFLYLNSLSINYIIFKDFYFEIKNKYSNINFILMPNYYPSNRTIKKYILYTNCSIIISAVHYICINFWLNDYNGFIMTPSQYFITLVCITLVSIVIVLFLICLSIYLVYISLSNMIDIIKQIVTNYINNKSLLYFPTNNDITYYCWICDKELNNNKVLKKLNCPCQECFHPDCIDKYLGLYDNYCRNNHKIAKYNHIV</sequence>
<dbReference type="EMBL" id="MN740021">
    <property type="protein sequence ID" value="QHT84636.1"/>
    <property type="molecule type" value="Genomic_DNA"/>
</dbReference>
<feature type="transmembrane region" description="Helical" evidence="1">
    <location>
        <begin position="111"/>
        <end position="140"/>
    </location>
</feature>
<proteinExistence type="predicted"/>
<feature type="transmembrane region" description="Helical" evidence="1">
    <location>
        <begin position="12"/>
        <end position="35"/>
    </location>
</feature>
<organism evidence="2">
    <name type="scientific">viral metagenome</name>
    <dbReference type="NCBI Taxonomy" id="1070528"/>
    <lineage>
        <taxon>unclassified sequences</taxon>
        <taxon>metagenomes</taxon>
        <taxon>organismal metagenomes</taxon>
    </lineage>
</organism>
<keyword evidence="1" id="KW-0472">Membrane</keyword>
<evidence type="ECO:0000256" key="1">
    <source>
        <dbReference type="SAM" id="Phobius"/>
    </source>
</evidence>
<evidence type="ECO:0008006" key="3">
    <source>
        <dbReference type="Google" id="ProtNLM"/>
    </source>
</evidence>
<accession>A0A6C0HWV5</accession>
<keyword evidence="1" id="KW-1133">Transmembrane helix</keyword>
<name>A0A6C0HWV5_9ZZZZ</name>